<keyword evidence="7" id="KW-0249">Electron transport</keyword>
<dbReference type="GO" id="GO:0070069">
    <property type="term" value="C:cytochrome complex"/>
    <property type="evidence" value="ECO:0007669"/>
    <property type="project" value="TreeGrafter"/>
</dbReference>
<feature type="transmembrane region" description="Helical" evidence="11">
    <location>
        <begin position="281"/>
        <end position="303"/>
    </location>
</feature>
<comment type="subcellular location">
    <subcellularLocation>
        <location evidence="1">Cell membrane</location>
        <topology evidence="1">Multi-pass membrane protein</topology>
    </subcellularLocation>
</comment>
<dbReference type="GO" id="GO:0009055">
    <property type="term" value="F:electron transfer activity"/>
    <property type="evidence" value="ECO:0007669"/>
    <property type="project" value="TreeGrafter"/>
</dbReference>
<keyword evidence="6" id="KW-0479">Metal-binding</keyword>
<feature type="transmembrane region" description="Helical" evidence="11">
    <location>
        <begin position="145"/>
        <end position="162"/>
    </location>
</feature>
<dbReference type="GO" id="GO:0005886">
    <property type="term" value="C:plasma membrane"/>
    <property type="evidence" value="ECO:0007669"/>
    <property type="project" value="UniProtKB-SubCell"/>
</dbReference>
<evidence type="ECO:0000256" key="5">
    <source>
        <dbReference type="ARBA" id="ARBA00022692"/>
    </source>
</evidence>
<feature type="transmembrane region" description="Helical" evidence="11">
    <location>
        <begin position="239"/>
        <end position="260"/>
    </location>
</feature>
<evidence type="ECO:0000256" key="7">
    <source>
        <dbReference type="ARBA" id="ARBA00022982"/>
    </source>
</evidence>
<keyword evidence="9" id="KW-0408">Iron</keyword>
<feature type="transmembrane region" description="Helical" evidence="11">
    <location>
        <begin position="183"/>
        <end position="207"/>
    </location>
</feature>
<evidence type="ECO:0000256" key="4">
    <source>
        <dbReference type="ARBA" id="ARBA00022617"/>
    </source>
</evidence>
<keyword evidence="2" id="KW-0813">Transport</keyword>
<keyword evidence="5 11" id="KW-0812">Transmembrane</keyword>
<reference evidence="12" key="1">
    <citation type="submission" date="2019-08" db="EMBL/GenBank/DDBJ databases">
        <authorList>
            <person name="Kucharzyk K."/>
            <person name="Murdoch R.W."/>
            <person name="Higgins S."/>
            <person name="Loffler F."/>
        </authorList>
    </citation>
    <scope>NUCLEOTIDE SEQUENCE</scope>
</reference>
<protein>
    <submittedName>
        <fullName evidence="12">Cytochrome bd-I ubiquinol oxidase subunit 2</fullName>
    </submittedName>
</protein>
<organism evidence="12">
    <name type="scientific">bioreactor metagenome</name>
    <dbReference type="NCBI Taxonomy" id="1076179"/>
    <lineage>
        <taxon>unclassified sequences</taxon>
        <taxon>metagenomes</taxon>
        <taxon>ecological metagenomes</taxon>
    </lineage>
</organism>
<sequence>MDNSGPFDYRSITLRSKSVRSNDHHNHVFRVILCAFGCRTHYLIQSNPERSCCIESTTLKSTTMIYFLQHYWWLVVTLLGSLLVFLMFVQGGQSLIFGIAKSETEKTLLINALGHKWELTFTTLVTFGGAMFASFPLYYSTSFGGAYWLWMAILFLFVIQAVSFEYRGKAGNLLGCKTYETFLLLNGSLGPILLGVAVGTFFTGGAFTMDKMSITSFDNQVISKWTNGWHGLDAITVPFNLLTGLVVYFAARTLGLLYVIKQIEMDSLVAKAKAQVKVTGTAFVLAFVLLLVHLFTMTGYSVSPENGFISPVRYKYFFNMIELIWPAVMLLAGVILVLYGLGSVMFSKGKYSFFVTGGGVVLAVWSILIGAAFNNTAFFVSTYNVQQSLTLYNSSSSEFTLKVMAYASLFIPFVLAYVIYVWRSLTRTKINEQDLNKADSHKY</sequence>
<evidence type="ECO:0000313" key="12">
    <source>
        <dbReference type="EMBL" id="MPM64195.1"/>
    </source>
</evidence>
<dbReference type="Pfam" id="PF02322">
    <property type="entry name" value="Cyt_bd_oxida_II"/>
    <property type="match status" value="1"/>
</dbReference>
<keyword evidence="3" id="KW-1003">Cell membrane</keyword>
<evidence type="ECO:0000256" key="2">
    <source>
        <dbReference type="ARBA" id="ARBA00022448"/>
    </source>
</evidence>
<dbReference type="GO" id="GO:0016682">
    <property type="term" value="F:oxidoreductase activity, acting on diphenols and related substances as donors, oxygen as acceptor"/>
    <property type="evidence" value="ECO:0007669"/>
    <property type="project" value="TreeGrafter"/>
</dbReference>
<evidence type="ECO:0000256" key="6">
    <source>
        <dbReference type="ARBA" id="ARBA00022723"/>
    </source>
</evidence>
<dbReference type="PANTHER" id="PTHR43141:SF5">
    <property type="entry name" value="CYTOCHROME BD-I UBIQUINOL OXIDASE SUBUNIT 2"/>
    <property type="match status" value="1"/>
</dbReference>
<dbReference type="GO" id="GO:0046872">
    <property type="term" value="F:metal ion binding"/>
    <property type="evidence" value="ECO:0007669"/>
    <property type="project" value="UniProtKB-KW"/>
</dbReference>
<keyword evidence="4" id="KW-0349">Heme</keyword>
<dbReference type="PANTHER" id="PTHR43141">
    <property type="entry name" value="CYTOCHROME BD2 SUBUNIT II"/>
    <property type="match status" value="1"/>
</dbReference>
<accession>A0A645BFH1</accession>
<evidence type="ECO:0000256" key="9">
    <source>
        <dbReference type="ARBA" id="ARBA00023004"/>
    </source>
</evidence>
<gene>
    <name evidence="12" type="primary">cydB_13</name>
    <name evidence="12" type="ORF">SDC9_111081</name>
</gene>
<keyword evidence="8 11" id="KW-1133">Transmembrane helix</keyword>
<proteinExistence type="predicted"/>
<dbReference type="AlphaFoldDB" id="A0A645BFH1"/>
<evidence type="ECO:0000256" key="1">
    <source>
        <dbReference type="ARBA" id="ARBA00004651"/>
    </source>
</evidence>
<evidence type="ECO:0000256" key="11">
    <source>
        <dbReference type="SAM" id="Phobius"/>
    </source>
</evidence>
<dbReference type="GO" id="GO:0019646">
    <property type="term" value="P:aerobic electron transport chain"/>
    <property type="evidence" value="ECO:0007669"/>
    <property type="project" value="TreeGrafter"/>
</dbReference>
<dbReference type="InterPro" id="IPR003317">
    <property type="entry name" value="Cyt-d_oxidase_su2"/>
</dbReference>
<feature type="transmembrane region" description="Helical" evidence="11">
    <location>
        <begin position="353"/>
        <end position="373"/>
    </location>
</feature>
<keyword evidence="10 11" id="KW-0472">Membrane</keyword>
<evidence type="ECO:0000256" key="8">
    <source>
        <dbReference type="ARBA" id="ARBA00022989"/>
    </source>
</evidence>
<evidence type="ECO:0000256" key="3">
    <source>
        <dbReference type="ARBA" id="ARBA00022475"/>
    </source>
</evidence>
<feature type="transmembrane region" description="Helical" evidence="11">
    <location>
        <begin position="323"/>
        <end position="341"/>
    </location>
</feature>
<evidence type="ECO:0000256" key="10">
    <source>
        <dbReference type="ARBA" id="ARBA00023136"/>
    </source>
</evidence>
<name>A0A645BFH1_9ZZZZ</name>
<comment type="caution">
    <text evidence="12">The sequence shown here is derived from an EMBL/GenBank/DDBJ whole genome shotgun (WGS) entry which is preliminary data.</text>
</comment>
<dbReference type="EMBL" id="VSSQ01019819">
    <property type="protein sequence ID" value="MPM64195.1"/>
    <property type="molecule type" value="Genomic_DNA"/>
</dbReference>
<feature type="transmembrane region" description="Helical" evidence="11">
    <location>
        <begin position="71"/>
        <end position="98"/>
    </location>
</feature>
<feature type="transmembrane region" description="Helical" evidence="11">
    <location>
        <begin position="403"/>
        <end position="422"/>
    </location>
</feature>